<evidence type="ECO:0000256" key="2">
    <source>
        <dbReference type="ARBA" id="ARBA00022840"/>
    </source>
</evidence>
<dbReference type="InterPro" id="IPR004482">
    <property type="entry name" value="Mg_chelat-rel"/>
</dbReference>
<accession>A0A223ASX0</accession>
<dbReference type="SUPFAM" id="SSF52540">
    <property type="entry name" value="P-loop containing nucleoside triphosphate hydrolases"/>
    <property type="match status" value="1"/>
</dbReference>
<dbReference type="InterPro" id="IPR020568">
    <property type="entry name" value="Ribosomal_Su5_D2-typ_SF"/>
</dbReference>
<evidence type="ECO:0000259" key="3">
    <source>
        <dbReference type="PROSITE" id="PS50051"/>
    </source>
</evidence>
<dbReference type="Gene3D" id="3.30.230.10">
    <property type="match status" value="1"/>
</dbReference>
<dbReference type="NCBIfam" id="TIGR00368">
    <property type="entry name" value="YifB family Mg chelatase-like AAA ATPase"/>
    <property type="match status" value="1"/>
</dbReference>
<dbReference type="InterPro" id="IPR027417">
    <property type="entry name" value="P-loop_NTPase"/>
</dbReference>
<feature type="domain" description="MCM C-terminal AAA(+) ATPase" evidence="3">
    <location>
        <begin position="291"/>
        <end position="386"/>
    </location>
</feature>
<dbReference type="PANTHER" id="PTHR32039:SF7">
    <property type="entry name" value="COMPETENCE PROTEIN COMM"/>
    <property type="match status" value="1"/>
</dbReference>
<dbReference type="Gene3D" id="3.40.50.300">
    <property type="entry name" value="P-loop containing nucleotide triphosphate hydrolases"/>
    <property type="match status" value="1"/>
</dbReference>
<dbReference type="Pfam" id="PF01078">
    <property type="entry name" value="Mg_chelatase"/>
    <property type="match status" value="1"/>
</dbReference>
<dbReference type="Pfam" id="PF13335">
    <property type="entry name" value="Mg_chelatase_C"/>
    <property type="match status" value="1"/>
</dbReference>
<evidence type="ECO:0000256" key="1">
    <source>
        <dbReference type="ARBA" id="ARBA00022741"/>
    </source>
</evidence>
<dbReference type="AlphaFoldDB" id="A0A223ASX0"/>
<dbReference type="Pfam" id="PF13541">
    <property type="entry name" value="ChlI"/>
    <property type="match status" value="1"/>
</dbReference>
<dbReference type="GO" id="GO:0005524">
    <property type="term" value="F:ATP binding"/>
    <property type="evidence" value="ECO:0007669"/>
    <property type="project" value="UniProtKB-KW"/>
</dbReference>
<dbReference type="GO" id="GO:0003677">
    <property type="term" value="F:DNA binding"/>
    <property type="evidence" value="ECO:0007669"/>
    <property type="project" value="InterPro"/>
</dbReference>
<gene>
    <name evidence="4" type="ORF">AXF17_06390</name>
</gene>
<keyword evidence="5" id="KW-1185">Reference proteome</keyword>
<sequence length="510" mass="56025">MLSRITSGIIRGIYGQKVTIETYISNGLPNFNIVGLASKAVIESRERIRSAIIHSGYDFPHGHITVNLSPANLSKNGSHLDLPIAIGILSSALVVNNQKAKSYAVIGELSLSGQIMPVDGVLPIVISLRELGVHKVILPTKNVKEASMVEGIAIIGVNKLEDAIKAINNELSEGSNNLFEDAETVKRNKYDYSDIRGQEYAKKALVIAAAGQHPLLMIGPPGCGKTMLAKRLPGIMSKISKEELLETTMIHSVAGQLNKGANTIESRPFRCPHHTITRAALLGGGLYPVPGELSLAHNGVLFLDEFCEFDTSQIEALRQPLEDHRIVISRRGAVYEFPCKALVVMAANPCPCGYFGSESKDCTCTAQEIARYRRRMSGPILDRIDLQINMQAVRFDDLDSSIKDDNRILDSKTMSSMVEKAIRFSELQGRGASCGNISDKKIREVCLLERAEKKFLENAYNSLNLSPRCYIRTLKVARTIADIEQSTTVNVTHLAEALSYRCSEFNREQA</sequence>
<dbReference type="OrthoDB" id="9813147at2"/>
<keyword evidence="1" id="KW-0547">Nucleotide-binding</keyword>
<dbReference type="PROSITE" id="PS50051">
    <property type="entry name" value="MCM_2"/>
    <property type="match status" value="1"/>
</dbReference>
<organism evidence="4 5">
    <name type="scientific">Mogibacterium pumilum</name>
    <dbReference type="NCBI Taxonomy" id="86332"/>
    <lineage>
        <taxon>Bacteria</taxon>
        <taxon>Bacillati</taxon>
        <taxon>Bacillota</taxon>
        <taxon>Clostridia</taxon>
        <taxon>Peptostreptococcales</taxon>
        <taxon>Anaerovoracaceae</taxon>
        <taxon>Mogibacterium</taxon>
    </lineage>
</organism>
<dbReference type="InterPro" id="IPR045006">
    <property type="entry name" value="CHLI-like"/>
</dbReference>
<protein>
    <recommendedName>
        <fullName evidence="3">MCM C-terminal AAA(+) ATPase domain-containing protein</fullName>
    </recommendedName>
</protein>
<dbReference type="PANTHER" id="PTHR32039">
    <property type="entry name" value="MAGNESIUM-CHELATASE SUBUNIT CHLI"/>
    <property type="match status" value="1"/>
</dbReference>
<dbReference type="InterPro" id="IPR001208">
    <property type="entry name" value="MCM_dom"/>
</dbReference>
<dbReference type="SUPFAM" id="SSF54211">
    <property type="entry name" value="Ribosomal protein S5 domain 2-like"/>
    <property type="match status" value="1"/>
</dbReference>
<dbReference type="EMBL" id="CP016199">
    <property type="protein sequence ID" value="ASS38071.1"/>
    <property type="molecule type" value="Genomic_DNA"/>
</dbReference>
<dbReference type="PRINTS" id="PR01657">
    <property type="entry name" value="MCMFAMILY"/>
</dbReference>
<keyword evidence="2" id="KW-0067">ATP-binding</keyword>
<dbReference type="InterPro" id="IPR014721">
    <property type="entry name" value="Ribsml_uS5_D2-typ_fold_subgr"/>
</dbReference>
<proteinExistence type="predicted"/>
<evidence type="ECO:0000313" key="4">
    <source>
        <dbReference type="EMBL" id="ASS38071.1"/>
    </source>
</evidence>
<evidence type="ECO:0000313" key="5">
    <source>
        <dbReference type="Proteomes" id="UP000214689"/>
    </source>
</evidence>
<name>A0A223ASX0_9FIRM</name>
<dbReference type="InterPro" id="IPR025158">
    <property type="entry name" value="Mg_chelat-rel_C"/>
</dbReference>
<dbReference type="InterPro" id="IPR000523">
    <property type="entry name" value="Mg_chelatse_chII-like_cat_dom"/>
</dbReference>
<reference evidence="5" key="1">
    <citation type="submission" date="2016-05" db="EMBL/GenBank/DDBJ databases">
        <authorList>
            <person name="Holder M.E."/>
            <person name="Ajami N.J."/>
            <person name="Petrosino J.F."/>
        </authorList>
    </citation>
    <scope>NUCLEOTIDE SEQUENCE [LARGE SCALE GENOMIC DNA]</scope>
    <source>
        <strain evidence="5">ATCC 700696</strain>
    </source>
</reference>
<dbReference type="RefSeq" id="WP_094234307.1">
    <property type="nucleotide sequence ID" value="NZ_CP016199.1"/>
</dbReference>
<dbReference type="Proteomes" id="UP000214689">
    <property type="component" value="Chromosome"/>
</dbReference>